<evidence type="ECO:0000313" key="3">
    <source>
        <dbReference type="Proteomes" id="UP000565711"/>
    </source>
</evidence>
<dbReference type="InterPro" id="IPR057037">
    <property type="entry name" value="TPR_rep_actino"/>
</dbReference>
<proteinExistence type="predicted"/>
<protein>
    <recommendedName>
        <fullName evidence="1">TPR repeat domain-containing protein</fullName>
    </recommendedName>
</protein>
<organism evidence="2 3">
    <name type="scientific">Nocardia vermiculata</name>
    <dbReference type="NCBI Taxonomy" id="257274"/>
    <lineage>
        <taxon>Bacteria</taxon>
        <taxon>Bacillati</taxon>
        <taxon>Actinomycetota</taxon>
        <taxon>Actinomycetes</taxon>
        <taxon>Mycobacteriales</taxon>
        <taxon>Nocardiaceae</taxon>
        <taxon>Nocardia</taxon>
    </lineage>
</organism>
<reference evidence="2 3" key="1">
    <citation type="submission" date="2020-04" db="EMBL/GenBank/DDBJ databases">
        <title>MicrobeNet Type strains.</title>
        <authorList>
            <person name="Nicholson A.C."/>
        </authorList>
    </citation>
    <scope>NUCLEOTIDE SEQUENCE [LARGE SCALE GENOMIC DNA]</scope>
    <source>
        <strain evidence="2 3">JCM 12354</strain>
    </source>
</reference>
<dbReference type="EMBL" id="JAAXOP010000008">
    <property type="protein sequence ID" value="NKY51690.1"/>
    <property type="molecule type" value="Genomic_DNA"/>
</dbReference>
<keyword evidence="3" id="KW-1185">Reference proteome</keyword>
<accession>A0A846Y117</accession>
<feature type="domain" description="TPR repeat" evidence="1">
    <location>
        <begin position="230"/>
        <end position="499"/>
    </location>
</feature>
<evidence type="ECO:0000313" key="2">
    <source>
        <dbReference type="EMBL" id="NKY51690.1"/>
    </source>
</evidence>
<dbReference type="Pfam" id="PF23275">
    <property type="entry name" value="TPR_23"/>
    <property type="match status" value="1"/>
</dbReference>
<comment type="caution">
    <text evidence="2">The sequence shown here is derived from an EMBL/GenBank/DDBJ whole genome shotgun (WGS) entry which is preliminary data.</text>
</comment>
<dbReference type="RefSeq" id="WP_067871346.1">
    <property type="nucleotide sequence ID" value="NZ_JAAXOP010000008.1"/>
</dbReference>
<gene>
    <name evidence="2" type="ORF">HGA08_15835</name>
</gene>
<sequence>MAATRSQAETCDPNALDGLITEWRTVHDTVQINLDKSGNEFRQSSDFWTGKTGDRARDTAAAAVTAGRRFTEDLQTAITTLTADRDAIWGAKNRATQAISAAVQAKYDVSDDGNVEPSHGAKVAATSSLDNPDDQGAALAALLKYGKDTFELPIKSALNDLGTAITNAGTHIQNALPDTQGVTTVAAEAPAKLDPRMKLTGDQGREDGETIADGKLSDDERARILEHLTQAGISKEDWNAIQRGEVLTVPQSTMDYLTNLYDKSGRDGLLTLSENLKNDGSSQAQQLRAGLAGGMMTLSNESVVTRDTQGKIVDRGGFGKLNSEIREIVGTRPNLAGAPDSNTRELPDDYRPGMFGPKTDHRSAILDYNADLAAFGDFINAGDPDYMPGDRLGVEMGRQAAHQAWILDHGGIGDYMGTKYPDAEALRDSENAAQSLLGAAGRSNDASYALLTGNGSDELFGKDTPGQSWHAYDHESAMGAILTHEWSDDGAAAGSLMDWVSGDATNADPTRAEHAGEAAGALAELLSTTKTGGGVNMYDTLLNMPGQENHSLGQVNPLVTRSIANSLAPYVGDIVGAPSEITGTSGFPADSVGPVDGTRIFSILDGDPRAGATINGAALGLAEKIDRNFAAGAFGGGEEQRGLGTYSGRLQALVDSGMAAEVADFTTDETARAKALADQKSAAYGVAQNLLGLTGIAGPAGAIGGPLAQAVSEYYKNPLTSVDPDLSGQIRDDYLEDSDHHGYDASRSRTIGAQNYNMMAQLIESGRVQPLMLPPDVRDVMLESSPDGSFTVKPYLSAANTDDKADLLADKLSTDLNNSGVDDGGRLEYMRLGTQVNDWFRREIISSGTSDGQGSLAVLKTDELEKKGKNNWLASW</sequence>
<name>A0A846Y117_9NOCA</name>
<evidence type="ECO:0000259" key="1">
    <source>
        <dbReference type="Pfam" id="PF23275"/>
    </source>
</evidence>
<dbReference type="AlphaFoldDB" id="A0A846Y117"/>
<dbReference type="Proteomes" id="UP000565711">
    <property type="component" value="Unassembled WGS sequence"/>
</dbReference>